<evidence type="ECO:0008006" key="4">
    <source>
        <dbReference type="Google" id="ProtNLM"/>
    </source>
</evidence>
<dbReference type="Proteomes" id="UP001606301">
    <property type="component" value="Unassembled WGS sequence"/>
</dbReference>
<proteinExistence type="predicted"/>
<protein>
    <recommendedName>
        <fullName evidence="4">Cardiolipin synthase N-terminal domain-containing protein</fullName>
    </recommendedName>
</protein>
<organism evidence="2 3">
    <name type="scientific">Pelomonas margarita</name>
    <dbReference type="NCBI Taxonomy" id="3299031"/>
    <lineage>
        <taxon>Bacteria</taxon>
        <taxon>Pseudomonadati</taxon>
        <taxon>Pseudomonadota</taxon>
        <taxon>Betaproteobacteria</taxon>
        <taxon>Burkholderiales</taxon>
        <taxon>Sphaerotilaceae</taxon>
        <taxon>Roseateles</taxon>
    </lineage>
</organism>
<dbReference type="EMBL" id="JBIGHW010000011">
    <property type="protein sequence ID" value="MFG6442592.1"/>
    <property type="molecule type" value="Genomic_DNA"/>
</dbReference>
<evidence type="ECO:0000313" key="3">
    <source>
        <dbReference type="Proteomes" id="UP001606301"/>
    </source>
</evidence>
<feature type="transmembrane region" description="Helical" evidence="1">
    <location>
        <begin position="6"/>
        <end position="29"/>
    </location>
</feature>
<reference evidence="2 3" key="1">
    <citation type="submission" date="2024-08" db="EMBL/GenBank/DDBJ databases">
        <authorList>
            <person name="Lu H."/>
        </authorList>
    </citation>
    <scope>NUCLEOTIDE SEQUENCE [LARGE SCALE GENOMIC DNA]</scope>
    <source>
        <strain evidence="2 3">LKC17W</strain>
    </source>
</reference>
<sequence>MGELGLILMVLGFLALYVTPALLAIGHVLRNNQPRLWFVVFFCMPLLGPLLYLMWPKGSASRPRAR</sequence>
<keyword evidence="1" id="KW-0812">Transmembrane</keyword>
<keyword evidence="1" id="KW-1133">Transmembrane helix</keyword>
<dbReference type="RefSeq" id="WP_394399996.1">
    <property type="nucleotide sequence ID" value="NZ_JBIGHW010000011.1"/>
</dbReference>
<evidence type="ECO:0000256" key="1">
    <source>
        <dbReference type="SAM" id="Phobius"/>
    </source>
</evidence>
<evidence type="ECO:0000313" key="2">
    <source>
        <dbReference type="EMBL" id="MFG6442592.1"/>
    </source>
</evidence>
<keyword evidence="1" id="KW-0472">Membrane</keyword>
<name>A0ABW7FMM3_9BURK</name>
<feature type="transmembrane region" description="Helical" evidence="1">
    <location>
        <begin position="36"/>
        <end position="55"/>
    </location>
</feature>
<comment type="caution">
    <text evidence="2">The sequence shown here is derived from an EMBL/GenBank/DDBJ whole genome shotgun (WGS) entry which is preliminary data.</text>
</comment>
<keyword evidence="3" id="KW-1185">Reference proteome</keyword>
<accession>A0ABW7FMM3</accession>
<gene>
    <name evidence="2" type="ORF">ACG0Z3_18045</name>
</gene>